<comment type="caution">
    <text evidence="2">The sequence shown here is derived from an EMBL/GenBank/DDBJ whole genome shotgun (WGS) entry which is preliminary data.</text>
</comment>
<gene>
    <name evidence="2" type="ORF">HDF14_001631</name>
</gene>
<evidence type="ECO:0000313" key="3">
    <source>
        <dbReference type="Proteomes" id="UP000535182"/>
    </source>
</evidence>
<keyword evidence="3" id="KW-1185">Reference proteome</keyword>
<protein>
    <submittedName>
        <fullName evidence="2">Uncharacterized protein</fullName>
    </submittedName>
</protein>
<dbReference type="AlphaFoldDB" id="A0A9X0QD04"/>
<feature type="transmembrane region" description="Helical" evidence="1">
    <location>
        <begin position="12"/>
        <end position="31"/>
    </location>
</feature>
<keyword evidence="1" id="KW-0472">Membrane</keyword>
<evidence type="ECO:0000313" key="2">
    <source>
        <dbReference type="EMBL" id="MBB5328025.1"/>
    </source>
</evidence>
<name>A0A9X0QD04_9BACT</name>
<feature type="transmembrane region" description="Helical" evidence="1">
    <location>
        <begin position="37"/>
        <end position="54"/>
    </location>
</feature>
<dbReference type="RefSeq" id="WP_183975160.1">
    <property type="nucleotide sequence ID" value="NZ_JACHEB010000003.1"/>
</dbReference>
<dbReference type="EMBL" id="JACHEB010000003">
    <property type="protein sequence ID" value="MBB5328025.1"/>
    <property type="molecule type" value="Genomic_DNA"/>
</dbReference>
<keyword evidence="1" id="KW-0812">Transmembrane</keyword>
<evidence type="ECO:0000256" key="1">
    <source>
        <dbReference type="SAM" id="Phobius"/>
    </source>
</evidence>
<proteinExistence type="predicted"/>
<reference evidence="2 3" key="1">
    <citation type="submission" date="2020-08" db="EMBL/GenBank/DDBJ databases">
        <title>Genomic Encyclopedia of Type Strains, Phase IV (KMG-V): Genome sequencing to study the core and pangenomes of soil and plant-associated prokaryotes.</title>
        <authorList>
            <person name="Whitman W."/>
        </authorList>
    </citation>
    <scope>NUCLEOTIDE SEQUENCE [LARGE SCALE GENOMIC DNA]</scope>
    <source>
        <strain evidence="2 3">X5P2</strain>
    </source>
</reference>
<feature type="transmembrane region" description="Helical" evidence="1">
    <location>
        <begin position="66"/>
        <end position="91"/>
    </location>
</feature>
<dbReference type="Proteomes" id="UP000535182">
    <property type="component" value="Unassembled WGS sequence"/>
</dbReference>
<accession>A0A9X0QD04</accession>
<organism evidence="2 3">
    <name type="scientific">Tunturiibacter gelidiferens</name>
    <dbReference type="NCBI Taxonomy" id="3069689"/>
    <lineage>
        <taxon>Bacteria</taxon>
        <taxon>Pseudomonadati</taxon>
        <taxon>Acidobacteriota</taxon>
        <taxon>Terriglobia</taxon>
        <taxon>Terriglobales</taxon>
        <taxon>Acidobacteriaceae</taxon>
        <taxon>Tunturiibacter</taxon>
    </lineage>
</organism>
<keyword evidence="1" id="KW-1133">Transmembrane helix</keyword>
<sequence length="101" mass="11484">MRHPLLNPHTHSLLRGSLLVLFSLAVALRLSDFPHNHGTPLLVLPALFAVAGTADTVRCMQRRWSFYHAGVILCIYMDLMALCMILFFLLYPYARWIASSQ</sequence>